<keyword evidence="5" id="KW-0413">Isomerase</keyword>
<keyword evidence="12" id="KW-1185">Reference proteome</keyword>
<feature type="binding site" evidence="9">
    <location>
        <begin position="30"/>
        <end position="37"/>
    </location>
    <ligand>
        <name>ATP</name>
        <dbReference type="ChEBI" id="CHEBI:30616"/>
    </ligand>
</feature>
<name>A0A564T2H5_9FIRM</name>
<accession>A0A564T2H5</accession>
<dbReference type="GO" id="GO:0016887">
    <property type="term" value="F:ATP hydrolysis activity"/>
    <property type="evidence" value="ECO:0007669"/>
    <property type="project" value="RHEA"/>
</dbReference>
<dbReference type="Proteomes" id="UP000406184">
    <property type="component" value="Unassembled WGS sequence"/>
</dbReference>
<dbReference type="InterPro" id="IPR014017">
    <property type="entry name" value="DNA_helicase_UvrD-like_C"/>
</dbReference>
<dbReference type="GO" id="GO:0003677">
    <property type="term" value="F:DNA binding"/>
    <property type="evidence" value="ECO:0007669"/>
    <property type="project" value="InterPro"/>
</dbReference>
<dbReference type="SUPFAM" id="SSF52540">
    <property type="entry name" value="P-loop containing nucleoside triphosphate hydrolases"/>
    <property type="match status" value="1"/>
</dbReference>
<dbReference type="InterPro" id="IPR014016">
    <property type="entry name" value="UvrD-like_ATP-bd"/>
</dbReference>
<dbReference type="Pfam" id="PF13245">
    <property type="entry name" value="AAA_19"/>
    <property type="match status" value="1"/>
</dbReference>
<evidence type="ECO:0000256" key="2">
    <source>
        <dbReference type="ARBA" id="ARBA00022801"/>
    </source>
</evidence>
<dbReference type="CDD" id="cd17932">
    <property type="entry name" value="DEXQc_UvrD"/>
    <property type="match status" value="1"/>
</dbReference>
<evidence type="ECO:0000256" key="6">
    <source>
        <dbReference type="ARBA" id="ARBA00034617"/>
    </source>
</evidence>
<evidence type="ECO:0000256" key="8">
    <source>
        <dbReference type="ARBA" id="ARBA00048988"/>
    </source>
</evidence>
<dbReference type="RefSeq" id="WP_138271702.1">
    <property type="nucleotide sequence ID" value="NZ_CABHMY010000089.1"/>
</dbReference>
<evidence type="ECO:0000313" key="11">
    <source>
        <dbReference type="EMBL" id="VUX01615.1"/>
    </source>
</evidence>
<dbReference type="EMBL" id="CABHMY010000089">
    <property type="protein sequence ID" value="VUX01615.1"/>
    <property type="molecule type" value="Genomic_DNA"/>
</dbReference>
<gene>
    <name evidence="11" type="primary">pcrA_1</name>
    <name evidence="11" type="ORF">FPPS064S07_00220</name>
</gene>
<dbReference type="GO" id="GO:0005524">
    <property type="term" value="F:ATP binding"/>
    <property type="evidence" value="ECO:0007669"/>
    <property type="project" value="UniProtKB-UniRule"/>
</dbReference>
<evidence type="ECO:0000256" key="9">
    <source>
        <dbReference type="PROSITE-ProRule" id="PRU00560"/>
    </source>
</evidence>
<comment type="catalytic activity">
    <reaction evidence="8">
        <text>ATP + H2O = ADP + phosphate + H(+)</text>
        <dbReference type="Rhea" id="RHEA:13065"/>
        <dbReference type="ChEBI" id="CHEBI:15377"/>
        <dbReference type="ChEBI" id="CHEBI:15378"/>
        <dbReference type="ChEBI" id="CHEBI:30616"/>
        <dbReference type="ChEBI" id="CHEBI:43474"/>
        <dbReference type="ChEBI" id="CHEBI:456216"/>
        <dbReference type="EC" id="5.6.2.4"/>
    </reaction>
</comment>
<evidence type="ECO:0000313" key="12">
    <source>
        <dbReference type="Proteomes" id="UP000406184"/>
    </source>
</evidence>
<evidence type="ECO:0000256" key="1">
    <source>
        <dbReference type="ARBA" id="ARBA00022741"/>
    </source>
</evidence>
<feature type="domain" description="UvrD-like helicase ATP-binding" evidence="10">
    <location>
        <begin position="9"/>
        <end position="264"/>
    </location>
</feature>
<dbReference type="InterPro" id="IPR000212">
    <property type="entry name" value="DNA_helicase_UvrD/REP"/>
</dbReference>
<dbReference type="Pfam" id="PF13361">
    <property type="entry name" value="UvrD_C"/>
    <property type="match status" value="1"/>
</dbReference>
<keyword evidence="4 9" id="KW-0067">ATP-binding</keyword>
<evidence type="ECO:0000256" key="5">
    <source>
        <dbReference type="ARBA" id="ARBA00023235"/>
    </source>
</evidence>
<keyword evidence="3 9" id="KW-0347">Helicase</keyword>
<evidence type="ECO:0000259" key="10">
    <source>
        <dbReference type="PROSITE" id="PS51198"/>
    </source>
</evidence>
<sequence>MFDSMGSILEALSPEQQIACSTQNNILLTACPGSGKTRTLTHRLAYQVLRDPASKKIKIAITYTNRAAEEITNRLEGMNIDQSSIWAGTIHQFCMHFIIRPYAMYSKRLCKGYRIIDDYSKKAYGREIAERLGMHLNYYDDPFQYENVRTEYKRVLKEKKEIDFDAILLISEELLASCAFIGSNIASVISSILVDEFQDTNELQYSILSTIYKANKSIILMFVGDVNQAIYSSLGGVAKGKKELETLYEINFDSLSLKGCYRSTQRLVDLYSRFEISKTDAHSVAKYKDEHGEIHFFDSVYYTDLASKIAELIKKELRKGTKAEEICVIAPQWFMLFDLSGKLRLLLPDISFDAPDISPIKYNPMNPLFLIAKLLFMPAGKNVKLRKRIAIEFISIIRDDFRIMVPDDVQSYDVLSAVNCCRHIDADGITCLEAAIEKVFALLNIRISKEASLSELKESFFDEIQSRVKKYSLATDFESISKYFGDKNGVVISTLHGVKGEEYTTVIAAGLLNGYLPHWDYIMNPTKKLCRRNETCKLLYVLCSRAKKNLYLFSECGRTTKSGSEYSPTDELSLIADII</sequence>
<evidence type="ECO:0000256" key="3">
    <source>
        <dbReference type="ARBA" id="ARBA00022806"/>
    </source>
</evidence>
<evidence type="ECO:0000256" key="4">
    <source>
        <dbReference type="ARBA" id="ARBA00022840"/>
    </source>
</evidence>
<protein>
    <recommendedName>
        <fullName evidence="7">DNA 3'-5' helicase</fullName>
        <ecNumber evidence="7">5.6.2.4</ecNumber>
    </recommendedName>
</protein>
<dbReference type="GO" id="GO:0043138">
    <property type="term" value="F:3'-5' DNA helicase activity"/>
    <property type="evidence" value="ECO:0007669"/>
    <property type="project" value="UniProtKB-EC"/>
</dbReference>
<dbReference type="PANTHER" id="PTHR11070">
    <property type="entry name" value="UVRD / RECB / PCRA DNA HELICASE FAMILY MEMBER"/>
    <property type="match status" value="1"/>
</dbReference>
<dbReference type="PROSITE" id="PS51198">
    <property type="entry name" value="UVRD_HELICASE_ATP_BIND"/>
    <property type="match status" value="1"/>
</dbReference>
<keyword evidence="1 9" id="KW-0547">Nucleotide-binding</keyword>
<evidence type="ECO:0000256" key="7">
    <source>
        <dbReference type="ARBA" id="ARBA00034808"/>
    </source>
</evidence>
<dbReference type="InterPro" id="IPR027417">
    <property type="entry name" value="P-loop_NTPase"/>
</dbReference>
<dbReference type="Gene3D" id="3.40.50.300">
    <property type="entry name" value="P-loop containing nucleotide triphosphate hydrolases"/>
    <property type="match status" value="2"/>
</dbReference>
<proteinExistence type="predicted"/>
<keyword evidence="2 9" id="KW-0378">Hydrolase</keyword>
<comment type="catalytic activity">
    <reaction evidence="6">
        <text>Couples ATP hydrolysis with the unwinding of duplex DNA by translocating in the 3'-5' direction.</text>
        <dbReference type="EC" id="5.6.2.4"/>
    </reaction>
</comment>
<organism evidence="11 12">
    <name type="scientific">Faecalibacterium prausnitzii</name>
    <dbReference type="NCBI Taxonomy" id="853"/>
    <lineage>
        <taxon>Bacteria</taxon>
        <taxon>Bacillati</taxon>
        <taxon>Bacillota</taxon>
        <taxon>Clostridia</taxon>
        <taxon>Eubacteriales</taxon>
        <taxon>Oscillospiraceae</taxon>
        <taxon>Faecalibacterium</taxon>
    </lineage>
</organism>
<dbReference type="GO" id="GO:0000725">
    <property type="term" value="P:recombinational repair"/>
    <property type="evidence" value="ECO:0007669"/>
    <property type="project" value="TreeGrafter"/>
</dbReference>
<dbReference type="AlphaFoldDB" id="A0A564T2H5"/>
<reference evidence="11 12" key="1">
    <citation type="submission" date="2019-07" db="EMBL/GenBank/DDBJ databases">
        <authorList>
            <person name="Hibberd C M."/>
            <person name="Gehrig L. J."/>
            <person name="Chang H.-W."/>
            <person name="Venkatesh S."/>
        </authorList>
    </citation>
    <scope>NUCLEOTIDE SEQUENCE [LARGE SCALE GENOMIC DNA]</scope>
    <source>
        <strain evidence="11">Faecalibacterium_prausnitzii_JG_BgPS064</strain>
    </source>
</reference>
<dbReference type="EC" id="5.6.2.4" evidence="7"/>
<dbReference type="PANTHER" id="PTHR11070:SF2">
    <property type="entry name" value="ATP-DEPENDENT DNA HELICASE SRS2"/>
    <property type="match status" value="1"/>
</dbReference>